<reference evidence="1" key="2">
    <citation type="submission" date="2015-09" db="EMBL/GenBank/DDBJ databases">
        <title>Draft genome sequence of Mycobacterium neoaurum DSM 44074.</title>
        <authorList>
            <person name="Croce O."/>
            <person name="Robert C."/>
            <person name="Raoult D."/>
            <person name="Drancourt M."/>
        </authorList>
    </citation>
    <scope>NUCLEOTIDE SEQUENCE</scope>
    <source>
        <strain evidence="1">DSM 44074</strain>
    </source>
</reference>
<proteinExistence type="predicted"/>
<organism evidence="1 2">
    <name type="scientific">Mycolicibacterium neoaurum</name>
    <name type="common">Mycobacterium neoaurum</name>
    <dbReference type="NCBI Taxonomy" id="1795"/>
    <lineage>
        <taxon>Bacteria</taxon>
        <taxon>Bacillati</taxon>
        <taxon>Actinomycetota</taxon>
        <taxon>Actinomycetes</taxon>
        <taxon>Mycobacteriales</taxon>
        <taxon>Mycobacteriaceae</taxon>
        <taxon>Mycolicibacterium</taxon>
    </lineage>
</organism>
<accession>A0AAV2WIT5</accession>
<dbReference type="AlphaFoldDB" id="A0AAV2WIT5"/>
<dbReference type="SUPFAM" id="SSF52777">
    <property type="entry name" value="CoA-dependent acyltransferases"/>
    <property type="match status" value="1"/>
</dbReference>
<evidence type="ECO:0000313" key="2">
    <source>
        <dbReference type="Proteomes" id="UP000028864"/>
    </source>
</evidence>
<reference evidence="1" key="1">
    <citation type="submission" date="2014-05" db="EMBL/GenBank/DDBJ databases">
        <authorList>
            <person name="Urmite Genomes"/>
        </authorList>
    </citation>
    <scope>NUCLEOTIDE SEQUENCE</scope>
    <source>
        <strain evidence="1">DSM 44074</strain>
    </source>
</reference>
<protein>
    <submittedName>
        <fullName evidence="1">Phenolpthiocerol synthesis type-i polyketide synthase ppse</fullName>
    </submittedName>
</protein>
<sequence length="255" mass="26994">MSHFWEFGCSLCHMVAPLFQDRVHADVLAADVLAAPAASGFSTSLPSLPSTPDISTAGFELVVGQARDIAATLTLTDYDADGLPAESDLHRVGLELPPVLSAELDGAAAHLGILNGKILIAALGRAVARTIGRGVLAVDVDAHIIALDCVMPAELDATEMIAHVCSALVGSTGRQHEQPLADLSFRCAGPVSADEPLAGHALELRAYRCNGLVQIDFWYDARRFEAYTIEELAEQFPQALIEITSEAVPEEIDAA</sequence>
<name>A0AAV2WIT5_MYCNE</name>
<dbReference type="Proteomes" id="UP000028864">
    <property type="component" value="Unassembled WGS sequence"/>
</dbReference>
<evidence type="ECO:0000313" key="1">
    <source>
        <dbReference type="EMBL" id="CDQ44219.1"/>
    </source>
</evidence>
<gene>
    <name evidence="1" type="ORF">BN1047_02095</name>
</gene>
<dbReference type="EMBL" id="LK021338">
    <property type="protein sequence ID" value="CDQ44219.1"/>
    <property type="molecule type" value="Genomic_DNA"/>
</dbReference>